<evidence type="ECO:0000256" key="3">
    <source>
        <dbReference type="ARBA" id="ARBA00022771"/>
    </source>
</evidence>
<proteinExistence type="predicted"/>
<accession>A0AAD7V4X1</accession>
<dbReference type="InterPro" id="IPR008984">
    <property type="entry name" value="SMAD_FHA_dom_sf"/>
</dbReference>
<dbReference type="RefSeq" id="XP_058343115.1">
    <property type="nucleotide sequence ID" value="XM_058486241.1"/>
</dbReference>
<dbReference type="InterPro" id="IPR001841">
    <property type="entry name" value="Znf_RING"/>
</dbReference>
<dbReference type="EMBL" id="JARTCD010000026">
    <property type="protein sequence ID" value="KAJ8658202.1"/>
    <property type="molecule type" value="Genomic_DNA"/>
</dbReference>
<keyword evidence="1" id="KW-0808">Transferase</keyword>
<dbReference type="PANTHER" id="PTHR15067">
    <property type="entry name" value="E3 UBIQUITIN-PROTEIN LIGASE RNF8"/>
    <property type="match status" value="1"/>
</dbReference>
<sequence>MGMQVVLEYYKRQGITLAIRQPAHRWQSLSSSLRTLHEGFQRTTTPPNDTSNSDNNDHYDIREEEAADDDNISLHEDDVHRIRMVPCIDPTRNGGGSHIDVIERELTSGTSIELGRFTDQLYIPHRISFRTKVVSRKHAVLWVQRGKFFIRDTKSSSGTYVNNVRLSAPYKESKAKELHDGDILQLGADYRGGTQDSFRCIKLKVELDRKSTHEIDWFSYQSFQSLQYLTSHTPTSTMLGGGGGIEFGSSASSSASYVMDDEEGVYNKEEQQQHDPSSESLIKDCCICLYPVAPLQALFVAPCQHTFHYKCIRPLLNHYPGFQCPCCRNYSDLESPVTIERSEVLDMLDRLKNSNSNHSLDICTS</sequence>
<dbReference type="Proteomes" id="UP001234581">
    <property type="component" value="Unassembled WGS sequence"/>
</dbReference>
<evidence type="ECO:0000256" key="2">
    <source>
        <dbReference type="ARBA" id="ARBA00022723"/>
    </source>
</evidence>
<evidence type="ECO:0000313" key="10">
    <source>
        <dbReference type="EMBL" id="KAJ8658202.1"/>
    </source>
</evidence>
<keyword evidence="3 6" id="KW-0863">Zinc-finger</keyword>
<dbReference type="GeneID" id="83213621"/>
<organism evidence="10 11">
    <name type="scientific">Lichtheimia ornata</name>
    <dbReference type="NCBI Taxonomy" id="688661"/>
    <lineage>
        <taxon>Eukaryota</taxon>
        <taxon>Fungi</taxon>
        <taxon>Fungi incertae sedis</taxon>
        <taxon>Mucoromycota</taxon>
        <taxon>Mucoromycotina</taxon>
        <taxon>Mucoromycetes</taxon>
        <taxon>Mucorales</taxon>
        <taxon>Lichtheimiaceae</taxon>
        <taxon>Lichtheimia</taxon>
    </lineage>
</organism>
<evidence type="ECO:0000256" key="5">
    <source>
        <dbReference type="ARBA" id="ARBA00022833"/>
    </source>
</evidence>
<feature type="compositionally biased region" description="Low complexity" evidence="7">
    <location>
        <begin position="43"/>
        <end position="54"/>
    </location>
</feature>
<evidence type="ECO:0000256" key="7">
    <source>
        <dbReference type="SAM" id="MobiDB-lite"/>
    </source>
</evidence>
<dbReference type="GO" id="GO:0016567">
    <property type="term" value="P:protein ubiquitination"/>
    <property type="evidence" value="ECO:0007669"/>
    <property type="project" value="TreeGrafter"/>
</dbReference>
<dbReference type="GO" id="GO:0000151">
    <property type="term" value="C:ubiquitin ligase complex"/>
    <property type="evidence" value="ECO:0007669"/>
    <property type="project" value="TreeGrafter"/>
</dbReference>
<dbReference type="Gene3D" id="2.60.200.20">
    <property type="match status" value="1"/>
</dbReference>
<evidence type="ECO:0000259" key="8">
    <source>
        <dbReference type="PROSITE" id="PS50006"/>
    </source>
</evidence>
<gene>
    <name evidence="10" type="ORF">O0I10_006210</name>
</gene>
<dbReference type="GO" id="GO:0032153">
    <property type="term" value="C:cell division site"/>
    <property type="evidence" value="ECO:0007669"/>
    <property type="project" value="TreeGrafter"/>
</dbReference>
<dbReference type="GO" id="GO:0061630">
    <property type="term" value="F:ubiquitin protein ligase activity"/>
    <property type="evidence" value="ECO:0007669"/>
    <property type="project" value="TreeGrafter"/>
</dbReference>
<keyword evidence="2" id="KW-0479">Metal-binding</keyword>
<evidence type="ECO:0000313" key="11">
    <source>
        <dbReference type="Proteomes" id="UP001234581"/>
    </source>
</evidence>
<dbReference type="GO" id="GO:0008270">
    <property type="term" value="F:zinc ion binding"/>
    <property type="evidence" value="ECO:0007669"/>
    <property type="project" value="UniProtKB-KW"/>
</dbReference>
<dbReference type="InterPro" id="IPR000253">
    <property type="entry name" value="FHA_dom"/>
</dbReference>
<feature type="region of interest" description="Disordered" evidence="7">
    <location>
        <begin position="39"/>
        <end position="58"/>
    </location>
</feature>
<dbReference type="SUPFAM" id="SSF57850">
    <property type="entry name" value="RING/U-box"/>
    <property type="match status" value="1"/>
</dbReference>
<name>A0AAD7V4X1_9FUNG</name>
<dbReference type="PROSITE" id="PS50006">
    <property type="entry name" value="FHA_DOMAIN"/>
    <property type="match status" value="1"/>
</dbReference>
<dbReference type="Pfam" id="PF00498">
    <property type="entry name" value="FHA"/>
    <property type="match status" value="1"/>
</dbReference>
<dbReference type="SMART" id="SM00240">
    <property type="entry name" value="FHA"/>
    <property type="match status" value="1"/>
</dbReference>
<dbReference type="Gene3D" id="3.30.40.10">
    <property type="entry name" value="Zinc/RING finger domain, C3HC4 (zinc finger)"/>
    <property type="match status" value="1"/>
</dbReference>
<dbReference type="InterPro" id="IPR013083">
    <property type="entry name" value="Znf_RING/FYVE/PHD"/>
</dbReference>
<keyword evidence="4" id="KW-0833">Ubl conjugation pathway</keyword>
<dbReference type="GO" id="GO:0005829">
    <property type="term" value="C:cytosol"/>
    <property type="evidence" value="ECO:0007669"/>
    <property type="project" value="TreeGrafter"/>
</dbReference>
<comment type="caution">
    <text evidence="10">The sequence shown here is derived from an EMBL/GenBank/DDBJ whole genome shotgun (WGS) entry which is preliminary data.</text>
</comment>
<evidence type="ECO:0000256" key="4">
    <source>
        <dbReference type="ARBA" id="ARBA00022786"/>
    </source>
</evidence>
<dbReference type="SMART" id="SM00184">
    <property type="entry name" value="RING"/>
    <property type="match status" value="1"/>
</dbReference>
<dbReference type="SUPFAM" id="SSF49879">
    <property type="entry name" value="SMAD/FHA domain"/>
    <property type="match status" value="1"/>
</dbReference>
<evidence type="ECO:0000256" key="6">
    <source>
        <dbReference type="PROSITE-ProRule" id="PRU00175"/>
    </source>
</evidence>
<feature type="domain" description="RING-type" evidence="9">
    <location>
        <begin position="285"/>
        <end position="328"/>
    </location>
</feature>
<evidence type="ECO:0000256" key="1">
    <source>
        <dbReference type="ARBA" id="ARBA00022679"/>
    </source>
</evidence>
<evidence type="ECO:0000259" key="9">
    <source>
        <dbReference type="PROSITE" id="PS50089"/>
    </source>
</evidence>
<reference evidence="10 11" key="1">
    <citation type="submission" date="2023-03" db="EMBL/GenBank/DDBJ databases">
        <title>Genome sequence of Lichtheimia ornata CBS 291.66.</title>
        <authorList>
            <person name="Mohabir J.T."/>
            <person name="Shea T.P."/>
            <person name="Kurbessoian T."/>
            <person name="Berby B."/>
            <person name="Fontaine J."/>
            <person name="Livny J."/>
            <person name="Gnirke A."/>
            <person name="Stajich J.E."/>
            <person name="Cuomo C.A."/>
        </authorList>
    </citation>
    <scope>NUCLEOTIDE SEQUENCE [LARGE SCALE GENOMIC DNA]</scope>
    <source>
        <strain evidence="10">CBS 291.66</strain>
    </source>
</reference>
<dbReference type="GO" id="GO:0006511">
    <property type="term" value="P:ubiquitin-dependent protein catabolic process"/>
    <property type="evidence" value="ECO:0007669"/>
    <property type="project" value="TreeGrafter"/>
</dbReference>
<feature type="domain" description="FHA" evidence="8">
    <location>
        <begin position="112"/>
        <end position="166"/>
    </location>
</feature>
<dbReference type="PROSITE" id="PS50089">
    <property type="entry name" value="ZF_RING_2"/>
    <property type="match status" value="1"/>
</dbReference>
<dbReference type="AlphaFoldDB" id="A0AAD7V4X1"/>
<protein>
    <submittedName>
        <fullName evidence="10">Uncharacterized protein</fullName>
    </submittedName>
</protein>
<dbReference type="Pfam" id="PF17123">
    <property type="entry name" value="zf-RING_11"/>
    <property type="match status" value="1"/>
</dbReference>
<keyword evidence="11" id="KW-1185">Reference proteome</keyword>
<keyword evidence="5" id="KW-0862">Zinc</keyword>
<dbReference type="PANTHER" id="PTHR15067:SF7">
    <property type="entry name" value="E3 UBIQUITIN-PROTEIN LIGASE DMA1-RELATED"/>
    <property type="match status" value="1"/>
</dbReference>